<feature type="transmembrane region" description="Helical" evidence="1">
    <location>
        <begin position="106"/>
        <end position="126"/>
    </location>
</feature>
<name>A0A1G7A8Y6_9ACTN</name>
<organism evidence="2 3">
    <name type="scientific">Glycomyces harbinensis</name>
    <dbReference type="NCBI Taxonomy" id="58114"/>
    <lineage>
        <taxon>Bacteria</taxon>
        <taxon>Bacillati</taxon>
        <taxon>Actinomycetota</taxon>
        <taxon>Actinomycetes</taxon>
        <taxon>Glycomycetales</taxon>
        <taxon>Glycomycetaceae</taxon>
        <taxon>Glycomyces</taxon>
    </lineage>
</organism>
<dbReference type="RefSeq" id="WP_143014996.1">
    <property type="nucleotide sequence ID" value="NZ_FNAD01000013.1"/>
</dbReference>
<evidence type="ECO:0000313" key="2">
    <source>
        <dbReference type="EMBL" id="SDE11289.1"/>
    </source>
</evidence>
<keyword evidence="1" id="KW-0812">Transmembrane</keyword>
<protein>
    <submittedName>
        <fullName evidence="2">Uncharacterized protein</fullName>
    </submittedName>
</protein>
<proteinExistence type="predicted"/>
<gene>
    <name evidence="2" type="ORF">SAMN05216270_1138</name>
</gene>
<keyword evidence="1" id="KW-0472">Membrane</keyword>
<dbReference type="EMBL" id="FNAD01000013">
    <property type="protein sequence ID" value="SDE11289.1"/>
    <property type="molecule type" value="Genomic_DNA"/>
</dbReference>
<evidence type="ECO:0000256" key="1">
    <source>
        <dbReference type="SAM" id="Phobius"/>
    </source>
</evidence>
<dbReference type="STRING" id="58114.SAMN05216270_1138"/>
<feature type="transmembrane region" description="Helical" evidence="1">
    <location>
        <begin position="12"/>
        <end position="30"/>
    </location>
</feature>
<dbReference type="AlphaFoldDB" id="A0A1G7A8Y6"/>
<sequence length="151" mass="16044">MSPRSIELATRIALVAMGLFTAVPVLSLIQPGQLESGYGIVDPDPMLLTLLQHRGVFQALAGAALVWAAARPDVRIPVAAGVIVAKTTALVLTVSRPQAQAQADPFIQGFDVFCVLALALIIAGTARGTWALGLRRHRGGGRAVERRRRFV</sequence>
<dbReference type="Proteomes" id="UP000198949">
    <property type="component" value="Unassembled WGS sequence"/>
</dbReference>
<evidence type="ECO:0000313" key="3">
    <source>
        <dbReference type="Proteomes" id="UP000198949"/>
    </source>
</evidence>
<accession>A0A1G7A8Y6</accession>
<keyword evidence="1" id="KW-1133">Transmembrane helix</keyword>
<reference evidence="3" key="1">
    <citation type="submission" date="2016-10" db="EMBL/GenBank/DDBJ databases">
        <authorList>
            <person name="Varghese N."/>
            <person name="Submissions S."/>
        </authorList>
    </citation>
    <scope>NUCLEOTIDE SEQUENCE [LARGE SCALE GENOMIC DNA]</scope>
    <source>
        <strain evidence="3">CGMCC 4.3516</strain>
    </source>
</reference>
<keyword evidence="3" id="KW-1185">Reference proteome</keyword>
<dbReference type="OrthoDB" id="5198469at2"/>